<dbReference type="Proteomes" id="UP000011885">
    <property type="component" value="Unassembled WGS sequence"/>
</dbReference>
<protein>
    <submittedName>
        <fullName evidence="1">Uncharacterized protein</fullName>
    </submittedName>
</protein>
<dbReference type="AlphaFoldDB" id="M5TWH9"/>
<organism evidence="1 2">
    <name type="scientific">Rhodopirellula sallentina SM41</name>
    <dbReference type="NCBI Taxonomy" id="1263870"/>
    <lineage>
        <taxon>Bacteria</taxon>
        <taxon>Pseudomonadati</taxon>
        <taxon>Planctomycetota</taxon>
        <taxon>Planctomycetia</taxon>
        <taxon>Pirellulales</taxon>
        <taxon>Pirellulaceae</taxon>
        <taxon>Rhodopirellula</taxon>
    </lineage>
</organism>
<evidence type="ECO:0000313" key="2">
    <source>
        <dbReference type="Proteomes" id="UP000011885"/>
    </source>
</evidence>
<accession>M5TWH9</accession>
<name>M5TWH9_9BACT</name>
<sequence length="115" mass="13056">MDDGEVRVAIVTLRLKDRATAEVDGFKRRGAKFVNRFKGPVKLQRRDKRWNNANELAITVTAKEELAVRTHSAFSDRTEGGFAPRTLAVISRIIHRLRRITEGFYDTALNEASDV</sequence>
<dbReference type="EMBL" id="ANOH01000344">
    <property type="protein sequence ID" value="EMI53567.1"/>
    <property type="molecule type" value="Genomic_DNA"/>
</dbReference>
<proteinExistence type="predicted"/>
<gene>
    <name evidence="1" type="ORF">RSSM_04996</name>
</gene>
<reference evidence="1 2" key="1">
    <citation type="journal article" date="2013" name="Mar. Genomics">
        <title>Expression of sulfatases in Rhodopirellula baltica and the diversity of sulfatases in the genus Rhodopirellula.</title>
        <authorList>
            <person name="Wegner C.E."/>
            <person name="Richter-Heitmann T."/>
            <person name="Klindworth A."/>
            <person name="Klockow C."/>
            <person name="Richter M."/>
            <person name="Achstetter T."/>
            <person name="Glockner F.O."/>
            <person name="Harder J."/>
        </authorList>
    </citation>
    <scope>NUCLEOTIDE SEQUENCE [LARGE SCALE GENOMIC DNA]</scope>
    <source>
        <strain evidence="1 2">SM41</strain>
    </source>
</reference>
<evidence type="ECO:0000313" key="1">
    <source>
        <dbReference type="EMBL" id="EMI53567.1"/>
    </source>
</evidence>
<comment type="caution">
    <text evidence="1">The sequence shown here is derived from an EMBL/GenBank/DDBJ whole genome shotgun (WGS) entry which is preliminary data.</text>
</comment>
<keyword evidence="2" id="KW-1185">Reference proteome</keyword>